<dbReference type="Proteomes" id="UP000886198">
    <property type="component" value="Unassembled WGS sequence"/>
</dbReference>
<keyword evidence="6 7" id="KW-0472">Membrane</keyword>
<evidence type="ECO:0000256" key="6">
    <source>
        <dbReference type="ARBA" id="ARBA00023136"/>
    </source>
</evidence>
<keyword evidence="2 7" id="KW-0813">Transport</keyword>
<dbReference type="PROSITE" id="PS50928">
    <property type="entry name" value="ABC_TM1"/>
    <property type="match status" value="1"/>
</dbReference>
<dbReference type="InterPro" id="IPR035906">
    <property type="entry name" value="MetI-like_sf"/>
</dbReference>
<gene>
    <name evidence="9" type="ORF">ENN47_11935</name>
</gene>
<feature type="transmembrane region" description="Helical" evidence="7">
    <location>
        <begin position="104"/>
        <end position="123"/>
    </location>
</feature>
<evidence type="ECO:0000313" key="9">
    <source>
        <dbReference type="EMBL" id="HDP78861.1"/>
    </source>
</evidence>
<evidence type="ECO:0000256" key="1">
    <source>
        <dbReference type="ARBA" id="ARBA00004651"/>
    </source>
</evidence>
<proteinExistence type="inferred from homology"/>
<feature type="transmembrane region" description="Helical" evidence="7">
    <location>
        <begin position="135"/>
        <end position="156"/>
    </location>
</feature>
<organism evidence="9">
    <name type="scientific">Mesotoga infera</name>
    <dbReference type="NCBI Taxonomy" id="1236046"/>
    <lineage>
        <taxon>Bacteria</taxon>
        <taxon>Thermotogati</taxon>
        <taxon>Thermotogota</taxon>
        <taxon>Thermotogae</taxon>
        <taxon>Kosmotogales</taxon>
        <taxon>Kosmotogaceae</taxon>
        <taxon>Mesotoga</taxon>
    </lineage>
</organism>
<evidence type="ECO:0000256" key="3">
    <source>
        <dbReference type="ARBA" id="ARBA00022475"/>
    </source>
</evidence>
<sequence length="276" mass="31187">MRLKRRNSGLLKYFFLFAITIIVIIPFYLVIVIAFKGSKEIFSGNYLLPSLTPRLENFKIVFESAPFVRYMINTIIVVFGILLMQLAVVIPAAYAFARMKFRGANFLFILFIIQIMLPLEALVVPNYQIVRSAGLYNTLIAMMLPFIGSGYGTFLLRQSFKQIPKDLEDAAIIDGCGHFRFIWNVLVPLSKPTIVTFSLISIATHWNDYIWPLIITDSQNVRTLTIGLGMFVQQESGADWGVLMAATLFISLPIVLLFLALQKTFLESFLTSGMKG</sequence>
<accession>A0A7C1GTU6</accession>
<dbReference type="PANTHER" id="PTHR43744:SF3">
    <property type="entry name" value="LACTOSE TRANSPORT SYSTEM PERMEASE PROTEIN LACG"/>
    <property type="match status" value="1"/>
</dbReference>
<keyword evidence="4 7" id="KW-0812">Transmembrane</keyword>
<dbReference type="Gene3D" id="1.10.3720.10">
    <property type="entry name" value="MetI-like"/>
    <property type="match status" value="1"/>
</dbReference>
<dbReference type="SUPFAM" id="SSF161098">
    <property type="entry name" value="MetI-like"/>
    <property type="match status" value="1"/>
</dbReference>
<dbReference type="AlphaFoldDB" id="A0A7C1GTU6"/>
<keyword evidence="5 7" id="KW-1133">Transmembrane helix</keyword>
<evidence type="ECO:0000256" key="2">
    <source>
        <dbReference type="ARBA" id="ARBA00022448"/>
    </source>
</evidence>
<comment type="similarity">
    <text evidence="7">Belongs to the binding-protein-dependent transport system permease family.</text>
</comment>
<evidence type="ECO:0000259" key="8">
    <source>
        <dbReference type="PROSITE" id="PS50928"/>
    </source>
</evidence>
<dbReference type="Pfam" id="PF00528">
    <property type="entry name" value="BPD_transp_1"/>
    <property type="match status" value="1"/>
</dbReference>
<feature type="transmembrane region" description="Helical" evidence="7">
    <location>
        <begin position="70"/>
        <end position="97"/>
    </location>
</feature>
<evidence type="ECO:0000256" key="7">
    <source>
        <dbReference type="RuleBase" id="RU363032"/>
    </source>
</evidence>
<feature type="transmembrane region" description="Helical" evidence="7">
    <location>
        <begin position="12"/>
        <end position="35"/>
    </location>
</feature>
<dbReference type="GO" id="GO:0005886">
    <property type="term" value="C:plasma membrane"/>
    <property type="evidence" value="ECO:0007669"/>
    <property type="project" value="UniProtKB-SubCell"/>
</dbReference>
<dbReference type="GO" id="GO:0055085">
    <property type="term" value="P:transmembrane transport"/>
    <property type="evidence" value="ECO:0007669"/>
    <property type="project" value="InterPro"/>
</dbReference>
<comment type="caution">
    <text evidence="9">The sequence shown here is derived from an EMBL/GenBank/DDBJ whole genome shotgun (WGS) entry which is preliminary data.</text>
</comment>
<dbReference type="PANTHER" id="PTHR43744">
    <property type="entry name" value="ABC TRANSPORTER PERMEASE PROTEIN MG189-RELATED-RELATED"/>
    <property type="match status" value="1"/>
</dbReference>
<name>A0A7C1GTU6_9BACT</name>
<evidence type="ECO:0000256" key="4">
    <source>
        <dbReference type="ARBA" id="ARBA00022692"/>
    </source>
</evidence>
<dbReference type="EMBL" id="DSBT01000366">
    <property type="protein sequence ID" value="HDP78861.1"/>
    <property type="molecule type" value="Genomic_DNA"/>
</dbReference>
<feature type="domain" description="ABC transmembrane type-1" evidence="8">
    <location>
        <begin position="71"/>
        <end position="261"/>
    </location>
</feature>
<protein>
    <submittedName>
        <fullName evidence="9">Carbohydrate ABC transporter permease</fullName>
    </submittedName>
</protein>
<dbReference type="InterPro" id="IPR000515">
    <property type="entry name" value="MetI-like"/>
</dbReference>
<reference evidence="9" key="1">
    <citation type="journal article" date="2020" name="mSystems">
        <title>Genome- and Community-Level Interaction Insights into Carbon Utilization and Element Cycling Functions of Hydrothermarchaeota in Hydrothermal Sediment.</title>
        <authorList>
            <person name="Zhou Z."/>
            <person name="Liu Y."/>
            <person name="Xu W."/>
            <person name="Pan J."/>
            <person name="Luo Z.H."/>
            <person name="Li M."/>
        </authorList>
    </citation>
    <scope>NUCLEOTIDE SEQUENCE [LARGE SCALE GENOMIC DNA]</scope>
    <source>
        <strain evidence="9">SpSt-1179</strain>
    </source>
</reference>
<feature type="transmembrane region" description="Helical" evidence="7">
    <location>
        <begin position="240"/>
        <end position="261"/>
    </location>
</feature>
<dbReference type="CDD" id="cd06261">
    <property type="entry name" value="TM_PBP2"/>
    <property type="match status" value="1"/>
</dbReference>
<keyword evidence="3" id="KW-1003">Cell membrane</keyword>
<evidence type="ECO:0000256" key="5">
    <source>
        <dbReference type="ARBA" id="ARBA00022989"/>
    </source>
</evidence>
<comment type="subcellular location">
    <subcellularLocation>
        <location evidence="1 7">Cell membrane</location>
        <topology evidence="1 7">Multi-pass membrane protein</topology>
    </subcellularLocation>
</comment>